<dbReference type="PROSITE" id="PS00233">
    <property type="entry name" value="CHIT_BIND_RR_1"/>
    <property type="match status" value="1"/>
</dbReference>
<feature type="region of interest" description="Disordered" evidence="4">
    <location>
        <begin position="98"/>
        <end position="128"/>
    </location>
</feature>
<dbReference type="EMBL" id="AY438330">
    <property type="protein sequence ID" value="AAR15419.1"/>
    <property type="molecule type" value="mRNA"/>
</dbReference>
<dbReference type="Pfam" id="PF00379">
    <property type="entry name" value="Chitin_bind_4"/>
    <property type="match status" value="1"/>
</dbReference>
<evidence type="ECO:0000313" key="6">
    <source>
        <dbReference type="EMBL" id="AAR15419.1"/>
    </source>
</evidence>
<dbReference type="GO" id="GO:0008010">
    <property type="term" value="F:structural constituent of chitin-based larval cuticle"/>
    <property type="evidence" value="ECO:0007669"/>
    <property type="project" value="TreeGrafter"/>
</dbReference>
<keyword evidence="2 5" id="KW-0732">Signal</keyword>
<evidence type="ECO:0000256" key="3">
    <source>
        <dbReference type="PROSITE-ProRule" id="PRU00497"/>
    </source>
</evidence>
<organism evidence="6">
    <name type="scientific">Antheraea pernyi</name>
    <name type="common">Chinese oak silk moth</name>
    <name type="synonym">Bombyx pernyi</name>
    <dbReference type="NCBI Taxonomy" id="7119"/>
    <lineage>
        <taxon>Eukaryota</taxon>
        <taxon>Metazoa</taxon>
        <taxon>Ecdysozoa</taxon>
        <taxon>Arthropoda</taxon>
        <taxon>Hexapoda</taxon>
        <taxon>Insecta</taxon>
        <taxon>Pterygota</taxon>
        <taxon>Neoptera</taxon>
        <taxon>Endopterygota</taxon>
        <taxon>Lepidoptera</taxon>
        <taxon>Glossata</taxon>
        <taxon>Ditrysia</taxon>
        <taxon>Bombycoidea</taxon>
        <taxon>Saturniidae</taxon>
        <taxon>Saturniinae</taxon>
        <taxon>Saturniini</taxon>
        <taxon>Antheraea</taxon>
    </lineage>
</organism>
<evidence type="ECO:0000256" key="5">
    <source>
        <dbReference type="SAM" id="SignalP"/>
    </source>
</evidence>
<name>Q6T3A8_ANTPE</name>
<accession>Q6T3A8</accession>
<dbReference type="InterPro" id="IPR050468">
    <property type="entry name" value="Cuticle_Struct_Prot"/>
</dbReference>
<proteinExistence type="evidence at transcript level"/>
<dbReference type="AlphaFoldDB" id="Q6T3A8"/>
<reference evidence="6" key="1">
    <citation type="journal article" date="2005" name="DNA Seq.">
        <title>Molecular cloning and characterization of a cDNA encoding a novel cuticle protein from the Chinese oak Silkmoth, Antheraea pernyi.</title>
        <authorList>
            <person name="Kim B.Y."/>
            <person name="Park N.S."/>
            <person name="Jin B.R."/>
            <person name="Lee S.M."/>
        </authorList>
    </citation>
    <scope>NUCLEOTIDE SEQUENCE</scope>
</reference>
<sequence length="128" mass="14155">MKLLIILSFIVLVTAAPPPPINNAQDNVSLLKYNYDNDGTGLYNYEFEQSDGTKQEQHGELRNAGTENESLFVKGSFTWIGPDGVTYIVRYEAGEDGYKPEIEEGPGGAVPPDVSSRHSSDKWNNVIF</sequence>
<dbReference type="PANTHER" id="PTHR10380:SF192">
    <property type="entry name" value="GEO02312P1"/>
    <property type="match status" value="1"/>
</dbReference>
<dbReference type="PROSITE" id="PS51155">
    <property type="entry name" value="CHIT_BIND_RR_2"/>
    <property type="match status" value="1"/>
</dbReference>
<evidence type="ECO:0000256" key="2">
    <source>
        <dbReference type="ARBA" id="ARBA00022729"/>
    </source>
</evidence>
<feature type="signal peptide" evidence="5">
    <location>
        <begin position="1"/>
        <end position="15"/>
    </location>
</feature>
<dbReference type="PANTHER" id="PTHR10380">
    <property type="entry name" value="CUTICLE PROTEIN"/>
    <property type="match status" value="1"/>
</dbReference>
<evidence type="ECO:0000256" key="1">
    <source>
        <dbReference type="ARBA" id="ARBA00022460"/>
    </source>
</evidence>
<protein>
    <submittedName>
        <fullName evidence="6">Cuticle protein 14</fullName>
    </submittedName>
</protein>
<dbReference type="PRINTS" id="PR00947">
    <property type="entry name" value="CUTICLE"/>
</dbReference>
<dbReference type="InterPro" id="IPR000618">
    <property type="entry name" value="Insect_cuticle"/>
</dbReference>
<feature type="chain" id="PRO_5013334255" evidence="5">
    <location>
        <begin position="16"/>
        <end position="128"/>
    </location>
</feature>
<dbReference type="InterPro" id="IPR031311">
    <property type="entry name" value="CHIT_BIND_RR_consensus"/>
</dbReference>
<evidence type="ECO:0000256" key="4">
    <source>
        <dbReference type="SAM" id="MobiDB-lite"/>
    </source>
</evidence>
<dbReference type="GO" id="GO:0062129">
    <property type="term" value="C:chitin-based extracellular matrix"/>
    <property type="evidence" value="ECO:0007669"/>
    <property type="project" value="TreeGrafter"/>
</dbReference>
<keyword evidence="1 3" id="KW-0193">Cuticle</keyword>